<dbReference type="EMBL" id="JQFZ01000121">
    <property type="protein sequence ID" value="KGO58357.1"/>
    <property type="molecule type" value="Genomic_DNA"/>
</dbReference>
<organism evidence="3 4">
    <name type="scientific">Penicillium expansum</name>
    <name type="common">Blue mold rot fungus</name>
    <dbReference type="NCBI Taxonomy" id="27334"/>
    <lineage>
        <taxon>Eukaryota</taxon>
        <taxon>Fungi</taxon>
        <taxon>Dikarya</taxon>
        <taxon>Ascomycota</taxon>
        <taxon>Pezizomycotina</taxon>
        <taxon>Eurotiomycetes</taxon>
        <taxon>Eurotiomycetidae</taxon>
        <taxon>Eurotiales</taxon>
        <taxon>Aspergillaceae</taxon>
        <taxon>Penicillium</taxon>
    </lineage>
</organism>
<protein>
    <submittedName>
        <fullName evidence="3">Uncharacterized protein</fullName>
    </submittedName>
</protein>
<dbReference type="GeneID" id="27679558"/>
<dbReference type="RefSeq" id="XP_016599851.1">
    <property type="nucleotide sequence ID" value="XM_016744138.1"/>
</dbReference>
<dbReference type="AlphaFoldDB" id="A0A0A2IRG3"/>
<feature type="compositionally biased region" description="Pro residues" evidence="2">
    <location>
        <begin position="32"/>
        <end position="42"/>
    </location>
</feature>
<comment type="caution">
    <text evidence="3">The sequence shown here is derived from an EMBL/GenBank/DDBJ whole genome shotgun (WGS) entry which is preliminary data.</text>
</comment>
<reference evidence="3 4" key="1">
    <citation type="journal article" date="2015" name="Mol. Plant Microbe Interact.">
        <title>Genome, transcriptome, and functional analyses of Penicillium expansum provide new insights into secondary metabolism and pathogenicity.</title>
        <authorList>
            <person name="Ballester A.R."/>
            <person name="Marcet-Houben M."/>
            <person name="Levin E."/>
            <person name="Sela N."/>
            <person name="Selma-Lazaro C."/>
            <person name="Carmona L."/>
            <person name="Wisniewski M."/>
            <person name="Droby S."/>
            <person name="Gonzalez-Candelas L."/>
            <person name="Gabaldon T."/>
        </authorList>
    </citation>
    <scope>NUCLEOTIDE SEQUENCE [LARGE SCALE GENOMIC DNA]</scope>
    <source>
        <strain evidence="3 4">MD-8</strain>
    </source>
</reference>
<dbReference type="Proteomes" id="UP000030143">
    <property type="component" value="Unassembled WGS sequence"/>
</dbReference>
<dbReference type="HOGENOM" id="CLU_1256416_0_0_1"/>
<evidence type="ECO:0000313" key="3">
    <source>
        <dbReference type="EMBL" id="KGO58357.1"/>
    </source>
</evidence>
<evidence type="ECO:0000256" key="2">
    <source>
        <dbReference type="SAM" id="MobiDB-lite"/>
    </source>
</evidence>
<proteinExistence type="predicted"/>
<evidence type="ECO:0000313" key="4">
    <source>
        <dbReference type="Proteomes" id="UP000030143"/>
    </source>
</evidence>
<dbReference type="PhylomeDB" id="A0A0A2IRG3"/>
<dbReference type="VEuPathDB" id="FungiDB:PEXP_023140"/>
<name>A0A0A2IRG3_PENEN</name>
<feature type="coiled-coil region" evidence="1">
    <location>
        <begin position="49"/>
        <end position="76"/>
    </location>
</feature>
<sequence>MASMWHPDSFKMEHPWTPKFTWNDAPSIGAAPLPPPRVPETSPPEDASISLLKKRLDALTAQLDSYKLRLDRLETNSRPPRHDPSKVLNKWSDHAGLFIQATSHLTPGANILADVKVIARSGEDRKRIRRWKGVFKDHYSVSWDECQMLNGLEMVGTGMIDVFNIRANLHILSKWRRPKHRPQRRRIQRTCDYWIGVWHHDPLIHVPSEALHQLWALYDS</sequence>
<accession>A0A0A2IRG3</accession>
<gene>
    <name evidence="3" type="ORF">PEX2_068670</name>
</gene>
<feature type="region of interest" description="Disordered" evidence="2">
    <location>
        <begin position="21"/>
        <end position="46"/>
    </location>
</feature>
<keyword evidence="1" id="KW-0175">Coiled coil</keyword>
<dbReference type="OrthoDB" id="4346273at2759"/>
<keyword evidence="4" id="KW-1185">Reference proteome</keyword>
<evidence type="ECO:0000256" key="1">
    <source>
        <dbReference type="SAM" id="Coils"/>
    </source>
</evidence>